<feature type="domain" description="Luciferase-like" evidence="2">
    <location>
        <begin position="15"/>
        <end position="323"/>
    </location>
</feature>
<dbReference type="AlphaFoldDB" id="A0A381VZA6"/>
<dbReference type="InterPro" id="IPR036661">
    <property type="entry name" value="Luciferase-like_sf"/>
</dbReference>
<keyword evidence="1" id="KW-0560">Oxidoreductase</keyword>
<evidence type="ECO:0000259" key="2">
    <source>
        <dbReference type="Pfam" id="PF00296"/>
    </source>
</evidence>
<dbReference type="PANTHER" id="PTHR43244">
    <property type="match status" value="1"/>
</dbReference>
<protein>
    <recommendedName>
        <fullName evidence="2">Luciferase-like domain-containing protein</fullName>
    </recommendedName>
</protein>
<sequence length="350" mass="37548">VHKFGLMISSGAPKRAGGPDLPNGFGDMVAQAQWAEEKGFECIWVGEGRLASNGVIPMAVIAAYTKRIKIGSGILPYRTRNPALLAVTAKTLDDLAPGRIRLGLGGWWEPLATRVGLPNDKPLKAMREIITVVRQLLDGQEVTFEGEFVNLDGVKFDGSSDDFGKSYPVEIHIGAVRMGMCALSGEIADGALLDFLVPPSYNDEALAAIRKGAEKTGRSLDDFQVPQLIAVSVNNDDPQQGIDDCKEFLTQYIAQQPHITEFCGADEDLVARIKSIMGWPATKAQIREAMKLVSNELTQSVAACGTATEALDRISAWVDHGCTEPVLTPLGQDAFGTLEQIANAANLGNV</sequence>
<name>A0A381VZA6_9ZZZZ</name>
<reference evidence="3" key="1">
    <citation type="submission" date="2018-05" db="EMBL/GenBank/DDBJ databases">
        <authorList>
            <person name="Lanie J.A."/>
            <person name="Ng W.-L."/>
            <person name="Kazmierczak K.M."/>
            <person name="Andrzejewski T.M."/>
            <person name="Davidsen T.M."/>
            <person name="Wayne K.J."/>
            <person name="Tettelin H."/>
            <person name="Glass J.I."/>
            <person name="Rusch D."/>
            <person name="Podicherti R."/>
            <person name="Tsui H.-C.T."/>
            <person name="Winkler M.E."/>
        </authorList>
    </citation>
    <scope>NUCLEOTIDE SEQUENCE</scope>
</reference>
<dbReference type="SUPFAM" id="SSF51679">
    <property type="entry name" value="Bacterial luciferase-like"/>
    <property type="match status" value="1"/>
</dbReference>
<accession>A0A381VZA6</accession>
<evidence type="ECO:0000313" key="3">
    <source>
        <dbReference type="EMBL" id="SVA45629.1"/>
    </source>
</evidence>
<dbReference type="Gene3D" id="3.20.20.30">
    <property type="entry name" value="Luciferase-like domain"/>
    <property type="match status" value="1"/>
</dbReference>
<dbReference type="PANTHER" id="PTHR43244:SF1">
    <property type="entry name" value="5,10-METHYLENETETRAHYDROMETHANOPTERIN REDUCTASE"/>
    <property type="match status" value="1"/>
</dbReference>
<gene>
    <name evidence="3" type="ORF">METZ01_LOCUS98483</name>
</gene>
<dbReference type="Pfam" id="PF00296">
    <property type="entry name" value="Bac_luciferase"/>
    <property type="match status" value="1"/>
</dbReference>
<dbReference type="EMBL" id="UINC01010238">
    <property type="protein sequence ID" value="SVA45629.1"/>
    <property type="molecule type" value="Genomic_DNA"/>
</dbReference>
<evidence type="ECO:0000256" key="1">
    <source>
        <dbReference type="ARBA" id="ARBA00023002"/>
    </source>
</evidence>
<dbReference type="GO" id="GO:0016705">
    <property type="term" value="F:oxidoreductase activity, acting on paired donors, with incorporation or reduction of molecular oxygen"/>
    <property type="evidence" value="ECO:0007669"/>
    <property type="project" value="InterPro"/>
</dbReference>
<organism evidence="3">
    <name type="scientific">marine metagenome</name>
    <dbReference type="NCBI Taxonomy" id="408172"/>
    <lineage>
        <taxon>unclassified sequences</taxon>
        <taxon>metagenomes</taxon>
        <taxon>ecological metagenomes</taxon>
    </lineage>
</organism>
<feature type="non-terminal residue" evidence="3">
    <location>
        <position position="1"/>
    </location>
</feature>
<dbReference type="InterPro" id="IPR050564">
    <property type="entry name" value="F420-G6PD/mer"/>
</dbReference>
<dbReference type="InterPro" id="IPR011251">
    <property type="entry name" value="Luciferase-like_dom"/>
</dbReference>
<proteinExistence type="predicted"/>